<dbReference type="Gene3D" id="3.30.300.30">
    <property type="match status" value="1"/>
</dbReference>
<dbReference type="RefSeq" id="WP_253865796.1">
    <property type="nucleotide sequence ID" value="NZ_BAAALN010000016.1"/>
</dbReference>
<keyword evidence="4" id="KW-1185">Reference proteome</keyword>
<proteinExistence type="predicted"/>
<feature type="domain" description="AMP-dependent synthetase/ligase" evidence="1">
    <location>
        <begin position="12"/>
        <end position="375"/>
    </location>
</feature>
<accession>A0ABN1WI81</accession>
<dbReference type="Pfam" id="PF00501">
    <property type="entry name" value="AMP-binding"/>
    <property type="match status" value="1"/>
</dbReference>
<organism evidence="3 4">
    <name type="scientific">Prauserella halophila</name>
    <dbReference type="NCBI Taxonomy" id="185641"/>
    <lineage>
        <taxon>Bacteria</taxon>
        <taxon>Bacillati</taxon>
        <taxon>Actinomycetota</taxon>
        <taxon>Actinomycetes</taxon>
        <taxon>Pseudonocardiales</taxon>
        <taxon>Pseudonocardiaceae</taxon>
        <taxon>Prauserella</taxon>
    </lineage>
</organism>
<evidence type="ECO:0000259" key="2">
    <source>
        <dbReference type="Pfam" id="PF13193"/>
    </source>
</evidence>
<evidence type="ECO:0000313" key="4">
    <source>
        <dbReference type="Proteomes" id="UP001500653"/>
    </source>
</evidence>
<dbReference type="Proteomes" id="UP001500653">
    <property type="component" value="Unassembled WGS sequence"/>
</dbReference>
<gene>
    <name evidence="3" type="ORF">GCM10009676_39060</name>
</gene>
<comment type="caution">
    <text evidence="3">The sequence shown here is derived from an EMBL/GenBank/DDBJ whole genome shotgun (WGS) entry which is preliminary data.</text>
</comment>
<dbReference type="InterPro" id="IPR050237">
    <property type="entry name" value="ATP-dep_AMP-bd_enzyme"/>
</dbReference>
<sequence>MLFTHFLDRGATYGADEQCMVDGDRSWTYREAQVFTYRVANTLRALGHGPGTHAAVLSTNSAVSFLCAFGFHRANVTWIPANPNSAFDDTRHVLGQFECTVLFFHSGYREMVDKLRAELPGLKLLVCLDQEIGDIPSLEQWLAGADATPLDLPSDREDLAVLMPTGGTTGRSKGVMLTQRVLYNFLAGYMVSFTYEAGERPVVMVAAPLTHAAGMMSLAALARGGSVVILPGADVGLMLDTIETHRVTEFFLPPTVVYRMLDHPGIEERDFSSVRYFAYAAAPMSLDKLKRALTVFGPCMAQFFGQSEAPAMCTWLAPQDHWVDGEIAPDEVLTSCGYPTPFIELKILDDAGHEVPSGEPGEVCIRGDMVTPGYYRDEQTTAVTLVGGWLHTGDVGWLDGGGRLHLVDRKKDMIISGGLNIYPQEIEQVIWGHPAVQDCAVIGIPDEDWGERVTAVLELNSGAQITEDEIIALCKDRLGSVKTPKRVDITGSLPRSSAGKVLKRELRDHYWTGLERKIH</sequence>
<dbReference type="PANTHER" id="PTHR43767">
    <property type="entry name" value="LONG-CHAIN-FATTY-ACID--COA LIGASE"/>
    <property type="match status" value="1"/>
</dbReference>
<dbReference type="PROSITE" id="PS00455">
    <property type="entry name" value="AMP_BINDING"/>
    <property type="match status" value="1"/>
</dbReference>
<dbReference type="InterPro" id="IPR025110">
    <property type="entry name" value="AMP-bd_C"/>
</dbReference>
<dbReference type="InterPro" id="IPR020845">
    <property type="entry name" value="AMP-binding_CS"/>
</dbReference>
<name>A0ABN1WI81_9PSEU</name>
<dbReference type="InterPro" id="IPR045851">
    <property type="entry name" value="AMP-bd_C_sf"/>
</dbReference>
<evidence type="ECO:0000313" key="3">
    <source>
        <dbReference type="EMBL" id="GAA1248869.1"/>
    </source>
</evidence>
<feature type="domain" description="AMP-binding enzyme C-terminal" evidence="2">
    <location>
        <begin position="425"/>
        <end position="500"/>
    </location>
</feature>
<protein>
    <submittedName>
        <fullName evidence="3">AMP-binding protein</fullName>
    </submittedName>
</protein>
<dbReference type="Pfam" id="PF13193">
    <property type="entry name" value="AMP-binding_C"/>
    <property type="match status" value="1"/>
</dbReference>
<dbReference type="InterPro" id="IPR000873">
    <property type="entry name" value="AMP-dep_synth/lig_dom"/>
</dbReference>
<dbReference type="Gene3D" id="3.40.50.12780">
    <property type="entry name" value="N-terminal domain of ligase-like"/>
    <property type="match status" value="1"/>
</dbReference>
<dbReference type="PANTHER" id="PTHR43767:SF7">
    <property type="entry name" value="MEDIUM_LONG-CHAIN-FATTY-ACID--COA LIGASE FADD8"/>
    <property type="match status" value="1"/>
</dbReference>
<dbReference type="InterPro" id="IPR042099">
    <property type="entry name" value="ANL_N_sf"/>
</dbReference>
<dbReference type="EMBL" id="BAAALN010000016">
    <property type="protein sequence ID" value="GAA1248869.1"/>
    <property type="molecule type" value="Genomic_DNA"/>
</dbReference>
<evidence type="ECO:0000259" key="1">
    <source>
        <dbReference type="Pfam" id="PF00501"/>
    </source>
</evidence>
<dbReference type="SUPFAM" id="SSF56801">
    <property type="entry name" value="Acetyl-CoA synthetase-like"/>
    <property type="match status" value="1"/>
</dbReference>
<reference evidence="3 4" key="1">
    <citation type="journal article" date="2019" name="Int. J. Syst. Evol. Microbiol.">
        <title>The Global Catalogue of Microorganisms (GCM) 10K type strain sequencing project: providing services to taxonomists for standard genome sequencing and annotation.</title>
        <authorList>
            <consortium name="The Broad Institute Genomics Platform"/>
            <consortium name="The Broad Institute Genome Sequencing Center for Infectious Disease"/>
            <person name="Wu L."/>
            <person name="Ma J."/>
        </authorList>
    </citation>
    <scope>NUCLEOTIDE SEQUENCE [LARGE SCALE GENOMIC DNA]</scope>
    <source>
        <strain evidence="3 4">JCM 13023</strain>
    </source>
</reference>